<dbReference type="Proteomes" id="UP001180737">
    <property type="component" value="Unassembled WGS sequence"/>
</dbReference>
<evidence type="ECO:0000313" key="2">
    <source>
        <dbReference type="EMBL" id="MDT0571914.1"/>
    </source>
</evidence>
<name>A0ABU2Z5P1_9ACTN</name>
<keyword evidence="1" id="KW-0472">Membrane</keyword>
<accession>A0ABU2Z5P1</accession>
<dbReference type="RefSeq" id="WP_157856769.1">
    <property type="nucleotide sequence ID" value="NZ_JAVRFJ010000033.1"/>
</dbReference>
<comment type="caution">
    <text evidence="2">The sequence shown here is derived from an EMBL/GenBank/DDBJ whole genome shotgun (WGS) entry which is preliminary data.</text>
</comment>
<dbReference type="EMBL" id="JAVRFJ010000033">
    <property type="protein sequence ID" value="MDT0571914.1"/>
    <property type="molecule type" value="Genomic_DNA"/>
</dbReference>
<evidence type="ECO:0000313" key="3">
    <source>
        <dbReference type="Proteomes" id="UP001180737"/>
    </source>
</evidence>
<feature type="transmembrane region" description="Helical" evidence="1">
    <location>
        <begin position="30"/>
        <end position="47"/>
    </location>
</feature>
<keyword evidence="3" id="KW-1185">Reference proteome</keyword>
<reference evidence="2" key="1">
    <citation type="submission" date="2024-05" db="EMBL/GenBank/DDBJ databases">
        <title>30 novel species of actinomycetes from the DSMZ collection.</title>
        <authorList>
            <person name="Nouioui I."/>
        </authorList>
    </citation>
    <scope>NUCLEOTIDE SEQUENCE</scope>
    <source>
        <strain evidence="2">DSM 3412</strain>
    </source>
</reference>
<keyword evidence="1" id="KW-1133">Transmembrane helix</keyword>
<proteinExistence type="predicted"/>
<protein>
    <submittedName>
        <fullName evidence="2">Uncharacterized protein</fullName>
    </submittedName>
</protein>
<organism evidence="2 3">
    <name type="scientific">Streptomyces gottesmaniae</name>
    <dbReference type="NCBI Taxonomy" id="3075518"/>
    <lineage>
        <taxon>Bacteria</taxon>
        <taxon>Bacillati</taxon>
        <taxon>Actinomycetota</taxon>
        <taxon>Actinomycetes</taxon>
        <taxon>Kitasatosporales</taxon>
        <taxon>Streptomycetaceae</taxon>
        <taxon>Streptomyces</taxon>
    </lineage>
</organism>
<evidence type="ECO:0000256" key="1">
    <source>
        <dbReference type="SAM" id="Phobius"/>
    </source>
</evidence>
<gene>
    <name evidence="2" type="ORF">RM704_31435</name>
</gene>
<sequence length="56" mass="5859">MVAVVLLLVLVAVLPGIGTAADGLGYLLAIGIVLFVADLTFFAVRPARRAGRRPVR</sequence>
<keyword evidence="1" id="KW-0812">Transmembrane</keyword>